<dbReference type="Proteomes" id="UP000308600">
    <property type="component" value="Unassembled WGS sequence"/>
</dbReference>
<keyword evidence="2" id="KW-1185">Reference proteome</keyword>
<organism evidence="1 2">
    <name type="scientific">Pluteus cervinus</name>
    <dbReference type="NCBI Taxonomy" id="181527"/>
    <lineage>
        <taxon>Eukaryota</taxon>
        <taxon>Fungi</taxon>
        <taxon>Dikarya</taxon>
        <taxon>Basidiomycota</taxon>
        <taxon>Agaricomycotina</taxon>
        <taxon>Agaricomycetes</taxon>
        <taxon>Agaricomycetidae</taxon>
        <taxon>Agaricales</taxon>
        <taxon>Pluteineae</taxon>
        <taxon>Pluteaceae</taxon>
        <taxon>Pluteus</taxon>
    </lineage>
</organism>
<dbReference type="EMBL" id="ML208666">
    <property type="protein sequence ID" value="TFK61374.1"/>
    <property type="molecule type" value="Genomic_DNA"/>
</dbReference>
<protein>
    <submittedName>
        <fullName evidence="1">Heme peroxidase</fullName>
    </submittedName>
</protein>
<evidence type="ECO:0000313" key="2">
    <source>
        <dbReference type="Proteomes" id="UP000308600"/>
    </source>
</evidence>
<gene>
    <name evidence="1" type="ORF">BDN72DRAFT_849743</name>
</gene>
<accession>A0ACD3A6U6</accession>
<sequence length="1117" mass="122995">MSSNLASAPVDERKINKLIDLSKNPNGVDVTERLQIFRACNATISVSNLGEGRKRSVNAAAVSLVMSNLLNVVPAQLSTDVSVDGKPYVRLEKPVGSLPNPGDVFEKLLKASDHQDHSAGLSSLLLSVGSLISLSKSYPSPEEPSRNLASNTLDLLPLYGFTDEDSRKIRPNSNDDSGGCGFLIPDAFFEVGDRLAFLPPATSALLILFNRYHNYIAGKLLEINEQGKWVDPTRIRGNTAALVKQDDEIFKLAQRLNRVAFRGVVVNDFLKGLLGLELYDSVPSVDFFSDVPKSELTENFASVELALQYGWNSMMSQPDLESCTEALSEIERSEDDDEEEEDDDDDDDDDEEDGGDDEIDLKDLKKHYKIFSDQEPDRGTRSTAGLERSAQGSFQASDLASILSKAINSPAAAFRCQGVASELKVLELETLERSREWGVCGLNAFRKLLGLRAYTSFEEWSGGNTAVASAARELYGNIDTLELYVGLRGESVLEDGFKLGKTLTQGLTADIVKTVRSDPNFSQNCTAESLTKWGYEELFKTPSSAYPGGFLTQLLVHTLPQEFAPNSVEALFPLYTPDRAKELLTQLRIDNPTHPASRFSYLDLPAPPVQPINTPIVTPDKSSEIGSGSPPGMGPIVGGSSPVTDNSDKQTMDSHDRGAAAPLPIVIPESASLSQYAEYFHDLVEKLIKEKSSIVGGKQQVDVIQDVINAISARWVAEKVCGLHLNRAGGRTDREFFQFLKETNDSIFSGPNGKPDDAARAGQIITAYMERNLVTVESFPTKFANFLQWVILDAQPVAPSWRRFRESLAPDYAERNIKSFDVNTIGSAMLLSVSWAESFAAAMCFYFDKGHVEDQKRLCDLVVGGNEVNKRVMNYIRDSFGEKAANQNRETAMPFIEATMPNVFKAIWRLEGLKRDPITGEDFMFVSFDPLADDVDTPPKTDSTGVTKKKAQRVGGALLVLFIAYLFILAILKTFGGVTSLFSRPIDCRNPTPLQPWQVYSMHEDSGKPAPFVITLTHPKRRKVSFVGSSKQDTQFKVFVNKKFNTLSTDVRFDTGSDCAQGDSTCASERAYSHATAIIPPGTQTIKLEWANPSLGADTFNATNPPRFMWKQEICRK</sequence>
<keyword evidence="1" id="KW-0560">Oxidoreductase</keyword>
<proteinExistence type="predicted"/>
<name>A0ACD3A6U6_9AGAR</name>
<reference evidence="1 2" key="1">
    <citation type="journal article" date="2019" name="Nat. Ecol. Evol.">
        <title>Megaphylogeny resolves global patterns of mushroom evolution.</title>
        <authorList>
            <person name="Varga T."/>
            <person name="Krizsan K."/>
            <person name="Foldi C."/>
            <person name="Dima B."/>
            <person name="Sanchez-Garcia M."/>
            <person name="Sanchez-Ramirez S."/>
            <person name="Szollosi G.J."/>
            <person name="Szarkandi J.G."/>
            <person name="Papp V."/>
            <person name="Albert L."/>
            <person name="Andreopoulos W."/>
            <person name="Angelini C."/>
            <person name="Antonin V."/>
            <person name="Barry K.W."/>
            <person name="Bougher N.L."/>
            <person name="Buchanan P."/>
            <person name="Buyck B."/>
            <person name="Bense V."/>
            <person name="Catcheside P."/>
            <person name="Chovatia M."/>
            <person name="Cooper J."/>
            <person name="Damon W."/>
            <person name="Desjardin D."/>
            <person name="Finy P."/>
            <person name="Geml J."/>
            <person name="Haridas S."/>
            <person name="Hughes K."/>
            <person name="Justo A."/>
            <person name="Karasinski D."/>
            <person name="Kautmanova I."/>
            <person name="Kiss B."/>
            <person name="Kocsube S."/>
            <person name="Kotiranta H."/>
            <person name="LaButti K.M."/>
            <person name="Lechner B.E."/>
            <person name="Liimatainen K."/>
            <person name="Lipzen A."/>
            <person name="Lukacs Z."/>
            <person name="Mihaltcheva S."/>
            <person name="Morgado L.N."/>
            <person name="Niskanen T."/>
            <person name="Noordeloos M.E."/>
            <person name="Ohm R.A."/>
            <person name="Ortiz-Santana B."/>
            <person name="Ovrebo C."/>
            <person name="Racz N."/>
            <person name="Riley R."/>
            <person name="Savchenko A."/>
            <person name="Shiryaev A."/>
            <person name="Soop K."/>
            <person name="Spirin V."/>
            <person name="Szebenyi C."/>
            <person name="Tomsovsky M."/>
            <person name="Tulloss R.E."/>
            <person name="Uehling J."/>
            <person name="Grigoriev I.V."/>
            <person name="Vagvolgyi C."/>
            <person name="Papp T."/>
            <person name="Martin F.M."/>
            <person name="Miettinen O."/>
            <person name="Hibbett D.S."/>
            <person name="Nagy L.G."/>
        </authorList>
    </citation>
    <scope>NUCLEOTIDE SEQUENCE [LARGE SCALE GENOMIC DNA]</scope>
    <source>
        <strain evidence="1 2">NL-1719</strain>
    </source>
</reference>
<keyword evidence="1" id="KW-0575">Peroxidase</keyword>
<evidence type="ECO:0000313" key="1">
    <source>
        <dbReference type="EMBL" id="TFK61374.1"/>
    </source>
</evidence>